<organism evidence="3 4">
    <name type="scientific">Niallia taxi</name>
    <dbReference type="NCBI Taxonomy" id="2499688"/>
    <lineage>
        <taxon>Bacteria</taxon>
        <taxon>Bacillati</taxon>
        <taxon>Bacillota</taxon>
        <taxon>Bacilli</taxon>
        <taxon>Bacillales</taxon>
        <taxon>Bacillaceae</taxon>
        <taxon>Niallia</taxon>
    </lineage>
</organism>
<dbReference type="FunFam" id="3.40.50.720:FF:000084">
    <property type="entry name" value="Short-chain dehydrogenase reductase"/>
    <property type="match status" value="1"/>
</dbReference>
<dbReference type="Pfam" id="PF13561">
    <property type="entry name" value="adh_short_C2"/>
    <property type="match status" value="1"/>
</dbReference>
<dbReference type="GO" id="GO:0048038">
    <property type="term" value="F:quinone binding"/>
    <property type="evidence" value="ECO:0007669"/>
    <property type="project" value="TreeGrafter"/>
</dbReference>
<gene>
    <name evidence="3" type="ORF">EM808_22720</name>
</gene>
<sequence length="246" mass="26582">MTVKNILIIGGASGIGKEIALRFAKEGHQVAVADINKQTLTQMVMDSGHHNLVPFEVDASCWESVASLANEIKKRFGFLHILVYSAGITKSVKFLDIDWATWNKTMAVNLHGLFYSIKFCQPILEQGGSIIIIGSGSAITGTGGGIHYAASKGGAFGLMRSLVTELGKNNININVVAPRVIESDMLKSLYPTEQSKQSLTKEIPIGRFGTPSDVFHAVNYLSSAKGKYVHGQILLLDGGRTYKQSL</sequence>
<reference evidence="3 4" key="1">
    <citation type="submission" date="2019-01" db="EMBL/GenBank/DDBJ databases">
        <title>Bacillus sp. M5HDSG1-1, whole genome shotgun sequence.</title>
        <authorList>
            <person name="Tuo L."/>
        </authorList>
    </citation>
    <scope>NUCLEOTIDE SEQUENCE [LARGE SCALE GENOMIC DNA]</scope>
    <source>
        <strain evidence="3 4">M5HDSG1-1</strain>
    </source>
</reference>
<name>A0A3S2UUE9_9BACI</name>
<dbReference type="Gene3D" id="3.40.50.720">
    <property type="entry name" value="NAD(P)-binding Rossmann-like Domain"/>
    <property type="match status" value="1"/>
</dbReference>
<dbReference type="InterPro" id="IPR002347">
    <property type="entry name" value="SDR_fam"/>
</dbReference>
<dbReference type="AlphaFoldDB" id="A0A3S2UUE9"/>
<dbReference type="GO" id="GO:0008206">
    <property type="term" value="P:bile acid metabolic process"/>
    <property type="evidence" value="ECO:0007669"/>
    <property type="project" value="UniProtKB-ARBA"/>
</dbReference>
<evidence type="ECO:0000256" key="1">
    <source>
        <dbReference type="ARBA" id="ARBA00006484"/>
    </source>
</evidence>
<dbReference type="CDD" id="cd05233">
    <property type="entry name" value="SDR_c"/>
    <property type="match status" value="1"/>
</dbReference>
<dbReference type="SUPFAM" id="SSF51735">
    <property type="entry name" value="NAD(P)-binding Rossmann-fold domains"/>
    <property type="match status" value="1"/>
</dbReference>
<dbReference type="EMBL" id="RZTZ01000013">
    <property type="protein sequence ID" value="RVT58329.1"/>
    <property type="molecule type" value="Genomic_DNA"/>
</dbReference>
<keyword evidence="2" id="KW-0560">Oxidoreductase</keyword>
<keyword evidence="4" id="KW-1185">Reference proteome</keyword>
<dbReference type="GO" id="GO:0006633">
    <property type="term" value="P:fatty acid biosynthetic process"/>
    <property type="evidence" value="ECO:0007669"/>
    <property type="project" value="TreeGrafter"/>
</dbReference>
<protein>
    <submittedName>
        <fullName evidence="3">SDR family oxidoreductase</fullName>
    </submittedName>
</protein>
<dbReference type="PRINTS" id="PR00080">
    <property type="entry name" value="SDRFAMILY"/>
</dbReference>
<evidence type="ECO:0000256" key="2">
    <source>
        <dbReference type="ARBA" id="ARBA00023002"/>
    </source>
</evidence>
<comment type="caution">
    <text evidence="3">The sequence shown here is derived from an EMBL/GenBank/DDBJ whole genome shotgun (WGS) entry which is preliminary data.</text>
</comment>
<proteinExistence type="inferred from homology"/>
<dbReference type="RefSeq" id="WP_127741088.1">
    <property type="nucleotide sequence ID" value="NZ_JAMAVA010000002.1"/>
</dbReference>
<evidence type="ECO:0000313" key="4">
    <source>
        <dbReference type="Proteomes" id="UP000288024"/>
    </source>
</evidence>
<dbReference type="PANTHER" id="PTHR42760">
    <property type="entry name" value="SHORT-CHAIN DEHYDROGENASES/REDUCTASES FAMILY MEMBER"/>
    <property type="match status" value="1"/>
</dbReference>
<dbReference type="GeneID" id="87617493"/>
<dbReference type="PANTHER" id="PTHR42760:SF133">
    <property type="entry name" value="3-OXOACYL-[ACYL-CARRIER-PROTEIN] REDUCTASE"/>
    <property type="match status" value="1"/>
</dbReference>
<accession>A0A3S2UUE9</accession>
<dbReference type="InterPro" id="IPR036291">
    <property type="entry name" value="NAD(P)-bd_dom_sf"/>
</dbReference>
<dbReference type="Proteomes" id="UP000288024">
    <property type="component" value="Unassembled WGS sequence"/>
</dbReference>
<evidence type="ECO:0000313" key="3">
    <source>
        <dbReference type="EMBL" id="RVT58329.1"/>
    </source>
</evidence>
<dbReference type="PRINTS" id="PR00081">
    <property type="entry name" value="GDHRDH"/>
</dbReference>
<comment type="similarity">
    <text evidence="1">Belongs to the short-chain dehydrogenases/reductases (SDR) family.</text>
</comment>
<dbReference type="GO" id="GO:0016616">
    <property type="term" value="F:oxidoreductase activity, acting on the CH-OH group of donors, NAD or NADP as acceptor"/>
    <property type="evidence" value="ECO:0007669"/>
    <property type="project" value="TreeGrafter"/>
</dbReference>